<dbReference type="PANTHER" id="PTHR48051:SF1">
    <property type="entry name" value="RAS SUPPRESSOR PROTEIN 1"/>
    <property type="match status" value="1"/>
</dbReference>
<evidence type="ECO:0000256" key="1">
    <source>
        <dbReference type="ARBA" id="ARBA00022614"/>
    </source>
</evidence>
<dbReference type="SMART" id="SM00364">
    <property type="entry name" value="LRR_BAC"/>
    <property type="match status" value="4"/>
</dbReference>
<gene>
    <name evidence="3" type="ORF">LY90DRAFT_502247</name>
</gene>
<organism evidence="3 4">
    <name type="scientific">Neocallimastix californiae</name>
    <dbReference type="NCBI Taxonomy" id="1754190"/>
    <lineage>
        <taxon>Eukaryota</taxon>
        <taxon>Fungi</taxon>
        <taxon>Fungi incertae sedis</taxon>
        <taxon>Chytridiomycota</taxon>
        <taxon>Chytridiomycota incertae sedis</taxon>
        <taxon>Neocallimastigomycetes</taxon>
        <taxon>Neocallimastigales</taxon>
        <taxon>Neocallimastigaceae</taxon>
        <taxon>Neocallimastix</taxon>
    </lineage>
</organism>
<dbReference type="SMART" id="SM00369">
    <property type="entry name" value="LRR_TYP"/>
    <property type="match status" value="4"/>
</dbReference>
<dbReference type="STRING" id="1754190.A0A1Y2EUP5"/>
<dbReference type="OrthoDB" id="2151115at2759"/>
<dbReference type="InterPro" id="IPR001611">
    <property type="entry name" value="Leu-rich_rpt"/>
</dbReference>
<dbReference type="PANTHER" id="PTHR48051">
    <property type="match status" value="1"/>
</dbReference>
<keyword evidence="1" id="KW-0433">Leucine-rich repeat</keyword>
<dbReference type="Pfam" id="PF13855">
    <property type="entry name" value="LRR_8"/>
    <property type="match status" value="1"/>
</dbReference>
<sequence length="226" mass="25098">MYQRKNKDVNDEGEVISITYEDIDTIPNRVFKVKSLTALNLRLSSIPQEINQLKKLQNLTINHNLLSQISSLSKLSNLHNLSLAGNLLTEKEIDSCGLSNLHLQSLNLAKNQLTSIPKSIYSVKTLTKLVVSDNNISEIPDQLSNLVNLKFLGLNNNNFKEIPKCILGLPCLKGISISGNPFEDEVDVIYSLRNCAQLINSKVDSNAINAKIQLIQQASHNTGKSY</sequence>
<dbReference type="AlphaFoldDB" id="A0A1Y2EUP5"/>
<evidence type="ECO:0000256" key="2">
    <source>
        <dbReference type="ARBA" id="ARBA00022737"/>
    </source>
</evidence>
<dbReference type="SUPFAM" id="SSF52058">
    <property type="entry name" value="L domain-like"/>
    <property type="match status" value="1"/>
</dbReference>
<dbReference type="PROSITE" id="PS51450">
    <property type="entry name" value="LRR"/>
    <property type="match status" value="3"/>
</dbReference>
<dbReference type="Gene3D" id="3.80.10.10">
    <property type="entry name" value="Ribonuclease Inhibitor"/>
    <property type="match status" value="1"/>
</dbReference>
<dbReference type="InterPro" id="IPR003591">
    <property type="entry name" value="Leu-rich_rpt_typical-subtyp"/>
</dbReference>
<proteinExistence type="predicted"/>
<keyword evidence="2" id="KW-0677">Repeat</keyword>
<dbReference type="EMBL" id="MCOG01000026">
    <property type="protein sequence ID" value="ORY75237.1"/>
    <property type="molecule type" value="Genomic_DNA"/>
</dbReference>
<dbReference type="GO" id="GO:0005737">
    <property type="term" value="C:cytoplasm"/>
    <property type="evidence" value="ECO:0007669"/>
    <property type="project" value="TreeGrafter"/>
</dbReference>
<name>A0A1Y2EUP5_9FUNG</name>
<evidence type="ECO:0000313" key="3">
    <source>
        <dbReference type="EMBL" id="ORY75237.1"/>
    </source>
</evidence>
<dbReference type="Pfam" id="PF00560">
    <property type="entry name" value="LRR_1"/>
    <property type="match status" value="1"/>
</dbReference>
<reference evidence="3 4" key="1">
    <citation type="submission" date="2016-08" db="EMBL/GenBank/DDBJ databases">
        <title>A Parts List for Fungal Cellulosomes Revealed by Comparative Genomics.</title>
        <authorList>
            <consortium name="DOE Joint Genome Institute"/>
            <person name="Haitjema C.H."/>
            <person name="Gilmore S.P."/>
            <person name="Henske J.K."/>
            <person name="Solomon K.V."/>
            <person name="De Groot R."/>
            <person name="Kuo A."/>
            <person name="Mondo S.J."/>
            <person name="Salamov A.A."/>
            <person name="Labutti K."/>
            <person name="Zhao Z."/>
            <person name="Chiniquy J."/>
            <person name="Barry K."/>
            <person name="Brewer H.M."/>
            <person name="Purvine S.O."/>
            <person name="Wright A.T."/>
            <person name="Boxma B."/>
            <person name="Van Alen T."/>
            <person name="Hackstein J.H."/>
            <person name="Baker S.E."/>
            <person name="Grigoriev I.V."/>
            <person name="O'Malley M.A."/>
        </authorList>
    </citation>
    <scope>NUCLEOTIDE SEQUENCE [LARGE SCALE GENOMIC DNA]</scope>
    <source>
        <strain evidence="3 4">G1</strain>
    </source>
</reference>
<dbReference type="InterPro" id="IPR032675">
    <property type="entry name" value="LRR_dom_sf"/>
</dbReference>
<comment type="caution">
    <text evidence="3">The sequence shown here is derived from an EMBL/GenBank/DDBJ whole genome shotgun (WGS) entry which is preliminary data.</text>
</comment>
<keyword evidence="4" id="KW-1185">Reference proteome</keyword>
<dbReference type="Proteomes" id="UP000193920">
    <property type="component" value="Unassembled WGS sequence"/>
</dbReference>
<evidence type="ECO:0000313" key="4">
    <source>
        <dbReference type="Proteomes" id="UP000193920"/>
    </source>
</evidence>
<protein>
    <submittedName>
        <fullName evidence="3">L domain-like protein</fullName>
    </submittedName>
</protein>
<accession>A0A1Y2EUP5</accession>
<dbReference type="InterPro" id="IPR050216">
    <property type="entry name" value="LRR_domain-containing"/>
</dbReference>